<feature type="non-terminal residue" evidence="1">
    <location>
        <position position="55"/>
    </location>
</feature>
<keyword evidence="2" id="KW-1185">Reference proteome</keyword>
<protein>
    <submittedName>
        <fullName evidence="1">Uncharacterized protein</fullName>
    </submittedName>
</protein>
<dbReference type="AlphaFoldDB" id="A0A8E2AK46"/>
<name>A0A8E2AK46_9APHY</name>
<dbReference type="Proteomes" id="UP000250043">
    <property type="component" value="Unassembled WGS sequence"/>
</dbReference>
<sequence length="55" mass="6412">VVGVMEMQTYDVNHKWRPTLFQVDNLVYLLTKNISLPRGYACKLVPKFIGPYKIL</sequence>
<dbReference type="EMBL" id="KV722551">
    <property type="protein sequence ID" value="OCH85986.1"/>
    <property type="molecule type" value="Genomic_DNA"/>
</dbReference>
<feature type="non-terminal residue" evidence="1">
    <location>
        <position position="1"/>
    </location>
</feature>
<evidence type="ECO:0000313" key="2">
    <source>
        <dbReference type="Proteomes" id="UP000250043"/>
    </source>
</evidence>
<accession>A0A8E2AK46</accession>
<organism evidence="1 2">
    <name type="scientific">Obba rivulosa</name>
    <dbReference type="NCBI Taxonomy" id="1052685"/>
    <lineage>
        <taxon>Eukaryota</taxon>
        <taxon>Fungi</taxon>
        <taxon>Dikarya</taxon>
        <taxon>Basidiomycota</taxon>
        <taxon>Agaricomycotina</taxon>
        <taxon>Agaricomycetes</taxon>
        <taxon>Polyporales</taxon>
        <taxon>Gelatoporiaceae</taxon>
        <taxon>Obba</taxon>
    </lineage>
</organism>
<reference evidence="1 2" key="1">
    <citation type="submission" date="2016-07" db="EMBL/GenBank/DDBJ databases">
        <title>Draft genome of the white-rot fungus Obba rivulosa 3A-2.</title>
        <authorList>
            <consortium name="DOE Joint Genome Institute"/>
            <person name="Miettinen O."/>
            <person name="Riley R."/>
            <person name="Acob R."/>
            <person name="Barry K."/>
            <person name="Cullen D."/>
            <person name="De Vries R."/>
            <person name="Hainaut M."/>
            <person name="Hatakka A."/>
            <person name="Henrissat B."/>
            <person name="Hilden K."/>
            <person name="Kuo R."/>
            <person name="Labutti K."/>
            <person name="Lipzen A."/>
            <person name="Makela M.R."/>
            <person name="Sandor L."/>
            <person name="Spatafora J.W."/>
            <person name="Grigoriev I.V."/>
            <person name="Hibbett D.S."/>
        </authorList>
    </citation>
    <scope>NUCLEOTIDE SEQUENCE [LARGE SCALE GENOMIC DNA]</scope>
    <source>
        <strain evidence="1 2">3A-2</strain>
    </source>
</reference>
<dbReference type="OrthoDB" id="3227343at2759"/>
<gene>
    <name evidence="1" type="ORF">OBBRIDRAFT_711715</name>
</gene>
<proteinExistence type="predicted"/>
<evidence type="ECO:0000313" key="1">
    <source>
        <dbReference type="EMBL" id="OCH85986.1"/>
    </source>
</evidence>